<feature type="transmembrane region" description="Helical" evidence="5">
    <location>
        <begin position="34"/>
        <end position="63"/>
    </location>
</feature>
<dbReference type="SUPFAM" id="SSF81321">
    <property type="entry name" value="Family A G protein-coupled receptor-like"/>
    <property type="match status" value="1"/>
</dbReference>
<gene>
    <name evidence="7" type="ORF">MENT_LOCUS33090</name>
</gene>
<comment type="subcellular location">
    <subcellularLocation>
        <location evidence="1">Membrane</location>
    </subcellularLocation>
</comment>
<keyword evidence="4 5" id="KW-0472">Membrane</keyword>
<dbReference type="AlphaFoldDB" id="A0A6V7W1B3"/>
<feature type="transmembrane region" description="Helical" evidence="5">
    <location>
        <begin position="75"/>
        <end position="105"/>
    </location>
</feature>
<dbReference type="GO" id="GO:0004930">
    <property type="term" value="F:G protein-coupled receptor activity"/>
    <property type="evidence" value="ECO:0007669"/>
    <property type="project" value="InterPro"/>
</dbReference>
<protein>
    <recommendedName>
        <fullName evidence="6">G-protein coupled receptors family 1 profile domain-containing protein</fullName>
    </recommendedName>
</protein>
<reference evidence="7 8" key="1">
    <citation type="submission" date="2020-08" db="EMBL/GenBank/DDBJ databases">
        <authorList>
            <person name="Koutsovoulos G."/>
            <person name="Danchin GJ E."/>
        </authorList>
    </citation>
    <scope>NUCLEOTIDE SEQUENCE [LARGE SCALE GENOMIC DNA]</scope>
</reference>
<dbReference type="InterPro" id="IPR017452">
    <property type="entry name" value="GPCR_Rhodpsn_7TM"/>
</dbReference>
<dbReference type="InterPro" id="IPR000276">
    <property type="entry name" value="GPCR_Rhodpsn"/>
</dbReference>
<feature type="transmembrane region" description="Helical" evidence="5">
    <location>
        <begin position="154"/>
        <end position="171"/>
    </location>
</feature>
<organism evidence="7 8">
    <name type="scientific">Meloidogyne enterolobii</name>
    <name type="common">Root-knot nematode worm</name>
    <name type="synonym">Meloidogyne mayaguensis</name>
    <dbReference type="NCBI Taxonomy" id="390850"/>
    <lineage>
        <taxon>Eukaryota</taxon>
        <taxon>Metazoa</taxon>
        <taxon>Ecdysozoa</taxon>
        <taxon>Nematoda</taxon>
        <taxon>Chromadorea</taxon>
        <taxon>Rhabditida</taxon>
        <taxon>Tylenchina</taxon>
        <taxon>Tylenchomorpha</taxon>
        <taxon>Tylenchoidea</taxon>
        <taxon>Meloidogynidae</taxon>
        <taxon>Meloidogyninae</taxon>
        <taxon>Meloidogyne</taxon>
    </lineage>
</organism>
<dbReference type="SMART" id="SM01381">
    <property type="entry name" value="7TM_GPCR_Srsx"/>
    <property type="match status" value="1"/>
</dbReference>
<feature type="transmembrane region" description="Helical" evidence="5">
    <location>
        <begin position="246"/>
        <end position="268"/>
    </location>
</feature>
<accession>A0A6V7W1B3</accession>
<sequence length="327" mass="37241">MNENITIFSTTNIPPPIVSNKITSLYDIFANSGLSFILIIFVGIRWLISVVGTILNLLLFWITIKTKTLNSCCNYLIAIDALFTAIYQTSNSISMFIVLTGINFINLDICFYLMIYSILSTMMTTCLTFFIGFDRLLSVLFPFILCSNEYSRRIITFSTTLSAIYSFFMIWKCYQLSITIPKTPVICSISDCFQQDVGQMSFRNSFIIMLLSTLNYILICILIKYRSSTTLFNKKGADYTKRIFKSLAIIMSMGVAGLLLNCSCRYIMPLLSLNSIQTFYISSILGWITNFVMACNAPVLYKFCKDYKTAFDAFFKKNTTVGVQIKH</sequence>
<proteinExistence type="predicted"/>
<evidence type="ECO:0000256" key="4">
    <source>
        <dbReference type="ARBA" id="ARBA00023136"/>
    </source>
</evidence>
<feature type="transmembrane region" description="Helical" evidence="5">
    <location>
        <begin position="206"/>
        <end position="225"/>
    </location>
</feature>
<dbReference type="EMBL" id="CAJEWN010000386">
    <property type="protein sequence ID" value="CAD2180976.1"/>
    <property type="molecule type" value="Genomic_DNA"/>
</dbReference>
<evidence type="ECO:0000256" key="2">
    <source>
        <dbReference type="ARBA" id="ARBA00022692"/>
    </source>
</evidence>
<evidence type="ECO:0000259" key="6">
    <source>
        <dbReference type="PROSITE" id="PS50262"/>
    </source>
</evidence>
<dbReference type="PANTHER" id="PTHR23360">
    <property type="entry name" value="G-PROTEIN COUPLED RECEPTORS FAMILY 1 PROFILE DOMAIN-CONTAINING PROTEIN-RELATED"/>
    <property type="match status" value="1"/>
</dbReference>
<dbReference type="PANTHER" id="PTHR23360:SF5">
    <property type="entry name" value="G-PROTEIN COUPLED RECEPTORS FAMILY 1 PROFILE DOMAIN-CONTAINING PROTEIN"/>
    <property type="match status" value="1"/>
</dbReference>
<dbReference type="PROSITE" id="PS50262">
    <property type="entry name" value="G_PROTEIN_RECEP_F1_2"/>
    <property type="match status" value="1"/>
</dbReference>
<feature type="transmembrane region" description="Helical" evidence="5">
    <location>
        <begin position="111"/>
        <end position="133"/>
    </location>
</feature>
<evidence type="ECO:0000313" key="8">
    <source>
        <dbReference type="Proteomes" id="UP000580250"/>
    </source>
</evidence>
<evidence type="ECO:0000256" key="3">
    <source>
        <dbReference type="ARBA" id="ARBA00022989"/>
    </source>
</evidence>
<keyword evidence="2 5" id="KW-0812">Transmembrane</keyword>
<dbReference type="Gene3D" id="1.20.1070.10">
    <property type="entry name" value="Rhodopsin 7-helix transmembrane proteins"/>
    <property type="match status" value="1"/>
</dbReference>
<dbReference type="GO" id="GO:0016020">
    <property type="term" value="C:membrane"/>
    <property type="evidence" value="ECO:0007669"/>
    <property type="project" value="UniProtKB-SubCell"/>
</dbReference>
<keyword evidence="3 5" id="KW-1133">Transmembrane helix</keyword>
<dbReference type="InterPro" id="IPR019424">
    <property type="entry name" value="7TM_GPCR_Srsx"/>
</dbReference>
<comment type="caution">
    <text evidence="7">The sequence shown here is derived from an EMBL/GenBank/DDBJ whole genome shotgun (WGS) entry which is preliminary data.</text>
</comment>
<dbReference type="Pfam" id="PF10320">
    <property type="entry name" value="7TM_GPCR_Srsx"/>
    <property type="match status" value="1"/>
</dbReference>
<feature type="domain" description="G-protein coupled receptors family 1 profile" evidence="6">
    <location>
        <begin position="55"/>
        <end position="301"/>
    </location>
</feature>
<dbReference type="InterPro" id="IPR047130">
    <property type="entry name" value="7TM_GPCR_Srsx_nematod"/>
</dbReference>
<dbReference type="Proteomes" id="UP000580250">
    <property type="component" value="Unassembled WGS sequence"/>
</dbReference>
<evidence type="ECO:0000256" key="5">
    <source>
        <dbReference type="SAM" id="Phobius"/>
    </source>
</evidence>
<evidence type="ECO:0000256" key="1">
    <source>
        <dbReference type="ARBA" id="ARBA00004370"/>
    </source>
</evidence>
<evidence type="ECO:0000313" key="7">
    <source>
        <dbReference type="EMBL" id="CAD2180976.1"/>
    </source>
</evidence>
<dbReference type="OrthoDB" id="5820127at2759"/>
<feature type="transmembrane region" description="Helical" evidence="5">
    <location>
        <begin position="280"/>
        <end position="301"/>
    </location>
</feature>
<name>A0A6V7W1B3_MELEN</name>